<dbReference type="AlphaFoldDB" id="A0A2T0WBP4"/>
<dbReference type="PANTHER" id="PTHR34215">
    <property type="entry name" value="BLL0784 PROTEIN"/>
    <property type="match status" value="1"/>
</dbReference>
<dbReference type="EMBL" id="PVTO01000001">
    <property type="protein sequence ID" value="PRY84125.1"/>
    <property type="molecule type" value="Genomic_DNA"/>
</dbReference>
<comment type="caution">
    <text evidence="2">The sequence shown here is derived from an EMBL/GenBank/DDBJ whole genome shotgun (WGS) entry which is preliminary data.</text>
</comment>
<dbReference type="Gene3D" id="3.30.1230.10">
    <property type="entry name" value="YlxR-like"/>
    <property type="match status" value="1"/>
</dbReference>
<evidence type="ECO:0000259" key="1">
    <source>
        <dbReference type="Pfam" id="PF04296"/>
    </source>
</evidence>
<name>A0A2T0WBP4_9LACT</name>
<gene>
    <name evidence="2" type="ORF">CLV38_10137</name>
</gene>
<reference evidence="2 3" key="1">
    <citation type="submission" date="2018-03" db="EMBL/GenBank/DDBJ databases">
        <title>Genomic Encyclopedia of Archaeal and Bacterial Type Strains, Phase II (KMG-II): from individual species to whole genera.</title>
        <authorList>
            <person name="Goeker M."/>
        </authorList>
    </citation>
    <scope>NUCLEOTIDE SEQUENCE [LARGE SCALE GENOMIC DNA]</scope>
    <source>
        <strain evidence="2 3">DSM 13175</strain>
    </source>
</reference>
<dbReference type="OrthoDB" id="9813251at2"/>
<sequence>MQNRKVPMRKCIASNEMKPKKEMVRIVRSKEGIVSIDPTGKKNGRGAYISLDSDLVKKAKEKQLISQALNASVDDSFYDELIDYIEYKQARMEIENEQ</sequence>
<dbReference type="Pfam" id="PF04296">
    <property type="entry name" value="YlxR"/>
    <property type="match status" value="1"/>
</dbReference>
<dbReference type="InterPro" id="IPR007393">
    <property type="entry name" value="YlxR_dom"/>
</dbReference>
<dbReference type="PANTHER" id="PTHR34215:SF1">
    <property type="entry name" value="YLXR DOMAIN-CONTAINING PROTEIN"/>
    <property type="match status" value="1"/>
</dbReference>
<dbReference type="CDD" id="cd00279">
    <property type="entry name" value="YlxR"/>
    <property type="match status" value="1"/>
</dbReference>
<dbReference type="Proteomes" id="UP000238205">
    <property type="component" value="Unassembled WGS sequence"/>
</dbReference>
<proteinExistence type="predicted"/>
<dbReference type="InterPro" id="IPR035931">
    <property type="entry name" value="YlxR-like_sf"/>
</dbReference>
<dbReference type="SUPFAM" id="SSF64376">
    <property type="entry name" value="YlxR-like"/>
    <property type="match status" value="1"/>
</dbReference>
<organism evidence="2 3">
    <name type="scientific">Alkalibacterium olivapovliticus</name>
    <dbReference type="NCBI Taxonomy" id="99907"/>
    <lineage>
        <taxon>Bacteria</taxon>
        <taxon>Bacillati</taxon>
        <taxon>Bacillota</taxon>
        <taxon>Bacilli</taxon>
        <taxon>Lactobacillales</taxon>
        <taxon>Carnobacteriaceae</taxon>
        <taxon>Alkalibacterium</taxon>
    </lineage>
</organism>
<evidence type="ECO:0000313" key="2">
    <source>
        <dbReference type="EMBL" id="PRY84125.1"/>
    </source>
</evidence>
<feature type="domain" description="YlxR" evidence="1">
    <location>
        <begin position="9"/>
        <end position="82"/>
    </location>
</feature>
<dbReference type="InterPro" id="IPR037465">
    <property type="entry name" value="YlxR"/>
</dbReference>
<dbReference type="NCBIfam" id="NF047356">
    <property type="entry name" value="RNA_bind_RnpM"/>
    <property type="match status" value="1"/>
</dbReference>
<dbReference type="RefSeq" id="WP_106189956.1">
    <property type="nucleotide sequence ID" value="NZ_PVTO01000001.1"/>
</dbReference>
<evidence type="ECO:0000313" key="3">
    <source>
        <dbReference type="Proteomes" id="UP000238205"/>
    </source>
</evidence>
<protein>
    <recommendedName>
        <fullName evidence="1">YlxR domain-containing protein</fullName>
    </recommendedName>
</protein>
<accession>A0A2T0WBP4</accession>
<keyword evidence="3" id="KW-1185">Reference proteome</keyword>